<dbReference type="OrthoDB" id="3798937at2759"/>
<organism evidence="2 3">
    <name type="scientific">Clohesyomyces aquaticus</name>
    <dbReference type="NCBI Taxonomy" id="1231657"/>
    <lineage>
        <taxon>Eukaryota</taxon>
        <taxon>Fungi</taxon>
        <taxon>Dikarya</taxon>
        <taxon>Ascomycota</taxon>
        <taxon>Pezizomycotina</taxon>
        <taxon>Dothideomycetes</taxon>
        <taxon>Pleosporomycetidae</taxon>
        <taxon>Pleosporales</taxon>
        <taxon>Lindgomycetaceae</taxon>
        <taxon>Clohesyomyces</taxon>
    </lineage>
</organism>
<feature type="region of interest" description="Disordered" evidence="1">
    <location>
        <begin position="71"/>
        <end position="101"/>
    </location>
</feature>
<accession>A0A1Y2A6U9</accession>
<dbReference type="EMBL" id="MCFA01000008">
    <property type="protein sequence ID" value="ORY18194.1"/>
    <property type="molecule type" value="Genomic_DNA"/>
</dbReference>
<dbReference type="Proteomes" id="UP000193144">
    <property type="component" value="Unassembled WGS sequence"/>
</dbReference>
<evidence type="ECO:0000313" key="3">
    <source>
        <dbReference type="Proteomes" id="UP000193144"/>
    </source>
</evidence>
<name>A0A1Y2A6U9_9PLEO</name>
<protein>
    <submittedName>
        <fullName evidence="2">Uncharacterized protein</fullName>
    </submittedName>
</protein>
<evidence type="ECO:0000256" key="1">
    <source>
        <dbReference type="SAM" id="MobiDB-lite"/>
    </source>
</evidence>
<keyword evidence="3" id="KW-1185">Reference proteome</keyword>
<proteinExistence type="predicted"/>
<sequence length="214" mass="23412">MCCIGRVCRIVGPDAHGDGEVDGDTGEDLDVESKAVRVPAAKMEIRVSCGLGHGCWGDDVVTERVNQYWRDKSSEKGKEKEKGSTADESESGKKKREDKVEWRADGAGWEAQMRGRHREIEWHGRGSPIRGSLILASEKGPIAVYKPRCAAWVMEAEGEKCSVDDEGVGVGVLGICGDEADEEVVRHILLAAVGIEEQIMASKGFEPRMYHSGW</sequence>
<evidence type="ECO:0000313" key="2">
    <source>
        <dbReference type="EMBL" id="ORY18194.1"/>
    </source>
</evidence>
<reference evidence="2 3" key="1">
    <citation type="submission" date="2016-07" db="EMBL/GenBank/DDBJ databases">
        <title>Pervasive Adenine N6-methylation of Active Genes in Fungi.</title>
        <authorList>
            <consortium name="DOE Joint Genome Institute"/>
            <person name="Mondo S.J."/>
            <person name="Dannebaum R.O."/>
            <person name="Kuo R.C."/>
            <person name="Labutti K."/>
            <person name="Haridas S."/>
            <person name="Kuo A."/>
            <person name="Salamov A."/>
            <person name="Ahrendt S.R."/>
            <person name="Lipzen A."/>
            <person name="Sullivan W."/>
            <person name="Andreopoulos W.B."/>
            <person name="Clum A."/>
            <person name="Lindquist E."/>
            <person name="Daum C."/>
            <person name="Ramamoorthy G.K."/>
            <person name="Gryganskyi A."/>
            <person name="Culley D."/>
            <person name="Magnuson J.K."/>
            <person name="James T.Y."/>
            <person name="O'Malley M.A."/>
            <person name="Stajich J.E."/>
            <person name="Spatafora J.W."/>
            <person name="Visel A."/>
            <person name="Grigoriev I.V."/>
        </authorList>
    </citation>
    <scope>NUCLEOTIDE SEQUENCE [LARGE SCALE GENOMIC DNA]</scope>
    <source>
        <strain evidence="2 3">CBS 115471</strain>
    </source>
</reference>
<comment type="caution">
    <text evidence="2">The sequence shown here is derived from an EMBL/GenBank/DDBJ whole genome shotgun (WGS) entry which is preliminary data.</text>
</comment>
<gene>
    <name evidence="2" type="ORF">BCR34DRAFT_554370</name>
</gene>
<dbReference type="AlphaFoldDB" id="A0A1Y2A6U9"/>